<dbReference type="SUPFAM" id="SSF52058">
    <property type="entry name" value="L domain-like"/>
    <property type="match status" value="1"/>
</dbReference>
<reference evidence="1 2" key="1">
    <citation type="submission" date="2012-10" db="EMBL/GenBank/DDBJ databases">
        <authorList>
            <person name="Zafar N."/>
            <person name="Inman J."/>
            <person name="Hall N."/>
            <person name="Lorenzi H."/>
            <person name="Caler E."/>
        </authorList>
    </citation>
    <scope>NUCLEOTIDE SEQUENCE [LARGE SCALE GENOMIC DNA]</scope>
    <source>
        <strain evidence="1 2">IP1</strain>
    </source>
</reference>
<dbReference type="AlphaFoldDB" id="A0A0A1UDG2"/>
<evidence type="ECO:0000313" key="2">
    <source>
        <dbReference type="Proteomes" id="UP000014680"/>
    </source>
</evidence>
<evidence type="ECO:0000313" key="1">
    <source>
        <dbReference type="EMBL" id="ELP90343.1"/>
    </source>
</evidence>
<dbReference type="PANTHER" id="PTHR45661:SF3">
    <property type="entry name" value="IG-LIKE DOMAIN-CONTAINING PROTEIN"/>
    <property type="match status" value="1"/>
</dbReference>
<sequence>MCRLSGYHIMIVSKYLKTINDFINLELVCKKFRGNMEKFHFNPITLNSKTLEYFPNIETLHLWNKKDENFGNGFMINRRENEDCENKSFLKKKFFRIIVWFNVDFETVDRNKSRNIEFKNVTYTQNDRKKFGNNIPPIVRSIGDCCFYECGSLGSVNIPSSVTSIGIYCFYGCSSLSSITIPSNVTSIGSQCFSFCSSLRSITIPSSVTSIGDFCFYKCINLTNVTIPSNVRSIGYYCFCKCSNLSSITILSSVTSISDCCFSGCSSLRSVTIPSSVTSIDNYCFYGCQRLSSVNIPSSLTSVGIQCYPSDTVVHRN</sequence>
<keyword evidence="2" id="KW-1185">Reference proteome</keyword>
<dbReference type="RefSeq" id="XP_004257114.1">
    <property type="nucleotide sequence ID" value="XM_004257066.1"/>
</dbReference>
<dbReference type="InterPro" id="IPR053139">
    <property type="entry name" value="Surface_bspA-like"/>
</dbReference>
<name>A0A0A1UDG2_ENTIV</name>
<dbReference type="VEuPathDB" id="AmoebaDB:EIN_191330"/>
<dbReference type="EMBL" id="KB206491">
    <property type="protein sequence ID" value="ELP90343.1"/>
    <property type="molecule type" value="Genomic_DNA"/>
</dbReference>
<dbReference type="Gene3D" id="3.80.10.10">
    <property type="entry name" value="Ribonuclease Inhibitor"/>
    <property type="match status" value="2"/>
</dbReference>
<dbReference type="InterPro" id="IPR032675">
    <property type="entry name" value="LRR_dom_sf"/>
</dbReference>
<proteinExistence type="predicted"/>
<dbReference type="OMA" id="RENEDCE"/>
<dbReference type="OrthoDB" id="25727at2759"/>
<dbReference type="GeneID" id="14889324"/>
<organism evidence="1 2">
    <name type="scientific">Entamoeba invadens IP1</name>
    <dbReference type="NCBI Taxonomy" id="370355"/>
    <lineage>
        <taxon>Eukaryota</taxon>
        <taxon>Amoebozoa</taxon>
        <taxon>Evosea</taxon>
        <taxon>Archamoebae</taxon>
        <taxon>Mastigamoebida</taxon>
        <taxon>Entamoebidae</taxon>
        <taxon>Entamoeba</taxon>
    </lineage>
</organism>
<dbReference type="PANTHER" id="PTHR45661">
    <property type="entry name" value="SURFACE ANTIGEN"/>
    <property type="match status" value="1"/>
</dbReference>
<dbReference type="Proteomes" id="UP000014680">
    <property type="component" value="Unassembled WGS sequence"/>
</dbReference>
<dbReference type="InterPro" id="IPR026906">
    <property type="entry name" value="LRR_5"/>
</dbReference>
<dbReference type="Pfam" id="PF13306">
    <property type="entry name" value="LRR_5"/>
    <property type="match status" value="1"/>
</dbReference>
<accession>A0A0A1UDG2</accession>
<gene>
    <name evidence="1" type="ORF">EIN_191330</name>
</gene>
<evidence type="ECO:0008006" key="3">
    <source>
        <dbReference type="Google" id="ProtNLM"/>
    </source>
</evidence>
<protein>
    <recommendedName>
        <fullName evidence="3">Leucine rich repeat containing protein BspA family protein</fullName>
    </recommendedName>
</protein>
<dbReference type="KEGG" id="eiv:EIN_191330"/>